<name>A0A2S6Z6X6_9XANT</name>
<dbReference type="GeneID" id="57957713"/>
<dbReference type="EMBL" id="MIGV01000005">
    <property type="protein sequence ID" value="PPT77139.1"/>
    <property type="molecule type" value="Genomic_DNA"/>
</dbReference>
<dbReference type="RefSeq" id="WP_024938018.1">
    <property type="nucleotide sequence ID" value="NZ_MIGV01000005.1"/>
</dbReference>
<evidence type="ECO:0000313" key="1">
    <source>
        <dbReference type="EMBL" id="PPT77139.1"/>
    </source>
</evidence>
<comment type="caution">
    <text evidence="1">The sequence shown here is derived from an EMBL/GenBank/DDBJ whole genome shotgun (WGS) entry which is preliminary data.</text>
</comment>
<reference evidence="1 2" key="1">
    <citation type="submission" date="2016-08" db="EMBL/GenBank/DDBJ databases">
        <title>Evolution of the type three secretion system and type three effector repertoires in Xanthomonas.</title>
        <authorList>
            <person name="Merda D."/>
            <person name="Briand M."/>
            <person name="Bosis E."/>
            <person name="Rousseau C."/>
            <person name="Portier P."/>
            <person name="Jacques M.-A."/>
            <person name="Fischer-Le Saux M."/>
        </authorList>
    </citation>
    <scope>NUCLEOTIDE SEQUENCE [LARGE SCALE GENOMIC DNA]</scope>
    <source>
        <strain evidence="1 2">CFBP 3122</strain>
    </source>
</reference>
<accession>A0A2S6Z6X6</accession>
<sequence>MNPLPARRYARARPRIRLTGALAFRRHALAFRVHRTLPAAVIGPPRPYRRPRCLGAFTRRALELRAADNRTKLQGPA</sequence>
<dbReference type="AlphaFoldDB" id="A0A2S6Z6X6"/>
<gene>
    <name evidence="1" type="ORF">XaplCFBP3122_06710</name>
</gene>
<organism evidence="1 2">
    <name type="scientific">Xanthomonas arboricola pv. populi</name>
    <dbReference type="NCBI Taxonomy" id="487823"/>
    <lineage>
        <taxon>Bacteria</taxon>
        <taxon>Pseudomonadati</taxon>
        <taxon>Pseudomonadota</taxon>
        <taxon>Gammaproteobacteria</taxon>
        <taxon>Lysobacterales</taxon>
        <taxon>Lysobacteraceae</taxon>
        <taxon>Xanthomonas</taxon>
    </lineage>
</organism>
<proteinExistence type="predicted"/>
<evidence type="ECO:0000313" key="2">
    <source>
        <dbReference type="Proteomes" id="UP000238270"/>
    </source>
</evidence>
<dbReference type="Proteomes" id="UP000238270">
    <property type="component" value="Unassembled WGS sequence"/>
</dbReference>
<protein>
    <submittedName>
        <fullName evidence="1">Uncharacterized protein</fullName>
    </submittedName>
</protein>